<dbReference type="PROSITE" id="PS00188">
    <property type="entry name" value="BIOTIN"/>
    <property type="match status" value="1"/>
</dbReference>
<dbReference type="InterPro" id="IPR050709">
    <property type="entry name" value="Biotin_Carboxyl_Carrier/Decarb"/>
</dbReference>
<reference evidence="3 4" key="2">
    <citation type="journal article" date="2012" name="Stand. Genomic Sci.">
        <title>Complete genome sequence of the moderately thermophilic mineral-sulfide-oxidizing firmicute Sulfobacillus acidophilus type strain (NAL(T)).</title>
        <authorList>
            <person name="Anderson I."/>
            <person name="Chertkov O."/>
            <person name="Chen A."/>
            <person name="Saunders E."/>
            <person name="Lapidus A."/>
            <person name="Nolan M."/>
            <person name="Lucas S."/>
            <person name="Hammon N."/>
            <person name="Deshpande S."/>
            <person name="Cheng J.F."/>
            <person name="Han C."/>
            <person name="Tapia R."/>
            <person name="Goodwin L.A."/>
            <person name="Pitluck S."/>
            <person name="Liolios K."/>
            <person name="Pagani I."/>
            <person name="Ivanova N."/>
            <person name="Mikhailova N."/>
            <person name="Pati A."/>
            <person name="Palaniappan K."/>
            <person name="Land M."/>
            <person name="Pan C."/>
            <person name="Rohde M."/>
            <person name="Pukall R."/>
            <person name="Goker M."/>
            <person name="Detter J.C."/>
            <person name="Woyke T."/>
            <person name="Bristow J."/>
            <person name="Eisen J.A."/>
            <person name="Markowitz V."/>
            <person name="Hugenholtz P."/>
            <person name="Kyrpides N.C."/>
            <person name="Klenk H.P."/>
            <person name="Mavromatis K."/>
        </authorList>
    </citation>
    <scope>NUCLEOTIDE SEQUENCE [LARGE SCALE GENOMIC DNA]</scope>
    <source>
        <strain evidence="4">ATCC 700253 / DSM 10332 / NAL</strain>
    </source>
</reference>
<dbReference type="AlphaFoldDB" id="G8TX04"/>
<dbReference type="FunFam" id="2.40.50.100:FF:000003">
    <property type="entry name" value="Acetyl-CoA carboxylase biotin carboxyl carrier protein"/>
    <property type="match status" value="1"/>
</dbReference>
<protein>
    <submittedName>
        <fullName evidence="3">Biotin carboxyl carrier protein</fullName>
    </submittedName>
</protein>
<dbReference type="Gene3D" id="2.40.50.100">
    <property type="match status" value="1"/>
</dbReference>
<evidence type="ECO:0000259" key="2">
    <source>
        <dbReference type="PROSITE" id="PS50968"/>
    </source>
</evidence>
<dbReference type="KEGG" id="sap:Sulac_1415"/>
<organism evidence="3 4">
    <name type="scientific">Sulfobacillus acidophilus (strain ATCC 700253 / DSM 10332 / NAL)</name>
    <dbReference type="NCBI Taxonomy" id="679936"/>
    <lineage>
        <taxon>Bacteria</taxon>
        <taxon>Bacillati</taxon>
        <taxon>Bacillota</taxon>
        <taxon>Clostridia</taxon>
        <taxon>Eubacteriales</taxon>
        <taxon>Clostridiales Family XVII. Incertae Sedis</taxon>
        <taxon>Sulfobacillus</taxon>
    </lineage>
</organism>
<dbReference type="InterPro" id="IPR001882">
    <property type="entry name" value="Biotin_BS"/>
</dbReference>
<reference evidence="4" key="1">
    <citation type="submission" date="2011-12" db="EMBL/GenBank/DDBJ databases">
        <title>The complete genome of chromosome of Sulfobacillus acidophilus DSM 10332.</title>
        <authorList>
            <person name="Lucas S."/>
            <person name="Han J."/>
            <person name="Lapidus A."/>
            <person name="Bruce D."/>
            <person name="Goodwin L."/>
            <person name="Pitluck S."/>
            <person name="Peters L."/>
            <person name="Kyrpides N."/>
            <person name="Mavromatis K."/>
            <person name="Ivanova N."/>
            <person name="Mikhailova N."/>
            <person name="Chertkov O."/>
            <person name="Saunders E."/>
            <person name="Detter J.C."/>
            <person name="Tapia R."/>
            <person name="Han C."/>
            <person name="Land M."/>
            <person name="Hauser L."/>
            <person name="Markowitz V."/>
            <person name="Cheng J.-F."/>
            <person name="Hugenholtz P."/>
            <person name="Woyke T."/>
            <person name="Wu D."/>
            <person name="Pukall R."/>
            <person name="Gehrich-Schroeter G."/>
            <person name="Schneider S."/>
            <person name="Klenk H.-P."/>
            <person name="Eisen J.A."/>
        </authorList>
    </citation>
    <scope>NUCLEOTIDE SEQUENCE [LARGE SCALE GENOMIC DNA]</scope>
    <source>
        <strain evidence="4">ATCC 700253 / DSM 10332 / NAL</strain>
    </source>
</reference>
<dbReference type="PANTHER" id="PTHR45266">
    <property type="entry name" value="OXALOACETATE DECARBOXYLASE ALPHA CHAIN"/>
    <property type="match status" value="1"/>
</dbReference>
<dbReference type="Pfam" id="PF00364">
    <property type="entry name" value="Biotin_lipoyl"/>
    <property type="match status" value="1"/>
</dbReference>
<dbReference type="Proteomes" id="UP000005439">
    <property type="component" value="Chromosome"/>
</dbReference>
<dbReference type="SUPFAM" id="SSF51230">
    <property type="entry name" value="Single hybrid motif"/>
    <property type="match status" value="1"/>
</dbReference>
<dbReference type="InterPro" id="IPR000089">
    <property type="entry name" value="Biotin_lipoyl"/>
</dbReference>
<dbReference type="PATRIC" id="fig|679936.5.peg.1481"/>
<evidence type="ECO:0000313" key="3">
    <source>
        <dbReference type="EMBL" id="AEW04912.1"/>
    </source>
</evidence>
<feature type="domain" description="Lipoyl-binding" evidence="2">
    <location>
        <begin position="55"/>
        <end position="130"/>
    </location>
</feature>
<dbReference type="EMBL" id="CP003179">
    <property type="protein sequence ID" value="AEW04912.1"/>
    <property type="molecule type" value="Genomic_DNA"/>
</dbReference>
<dbReference type="PANTHER" id="PTHR45266:SF3">
    <property type="entry name" value="OXALOACETATE DECARBOXYLASE ALPHA CHAIN"/>
    <property type="match status" value="1"/>
</dbReference>
<gene>
    <name evidence="3" type="ordered locus">Sulac_1415</name>
</gene>
<dbReference type="InterPro" id="IPR011053">
    <property type="entry name" value="Single_hybrid_motif"/>
</dbReference>
<name>G8TX04_SULAD</name>
<dbReference type="CDD" id="cd06850">
    <property type="entry name" value="biotinyl_domain"/>
    <property type="match status" value="1"/>
</dbReference>
<dbReference type="STRING" id="679936.Sulac_1415"/>
<proteinExistence type="predicted"/>
<evidence type="ECO:0000313" key="4">
    <source>
        <dbReference type="Proteomes" id="UP000005439"/>
    </source>
</evidence>
<keyword evidence="1" id="KW-0092">Biotin</keyword>
<sequence>MGQVRKFRITVNGKVYEVEAEEVTGGPVTPPAPEKVAVAPSAPVADPVPAPPPARAFSGGSIAVEAPLPGAVLDVKVVEGQGVESGQVLVILEAMKMENEITAPRAGTVREVRVTKGATVNAGDVLVVLA</sequence>
<accession>G8TX04</accession>
<evidence type="ECO:0000256" key="1">
    <source>
        <dbReference type="ARBA" id="ARBA00023267"/>
    </source>
</evidence>
<keyword evidence="4" id="KW-1185">Reference proteome</keyword>
<dbReference type="HOGENOM" id="CLU_016733_5_4_9"/>
<dbReference type="PROSITE" id="PS50968">
    <property type="entry name" value="BIOTINYL_LIPOYL"/>
    <property type="match status" value="1"/>
</dbReference>